<dbReference type="Pfam" id="PF00106">
    <property type="entry name" value="adh_short"/>
    <property type="match status" value="1"/>
</dbReference>
<dbReference type="InterPro" id="IPR002347">
    <property type="entry name" value="SDR_fam"/>
</dbReference>
<dbReference type="PANTHER" id="PTHR42901:SF1">
    <property type="entry name" value="ALCOHOL DEHYDROGENASE"/>
    <property type="match status" value="1"/>
</dbReference>
<dbReference type="SUPFAM" id="SSF51735">
    <property type="entry name" value="NAD(P)-binding Rossmann-fold domains"/>
    <property type="match status" value="1"/>
</dbReference>
<evidence type="ECO:0000256" key="2">
    <source>
        <dbReference type="ARBA" id="ARBA00023002"/>
    </source>
</evidence>
<dbReference type="AlphaFoldDB" id="A0A6A5UTK0"/>
<accession>A0A6A5UTK0</accession>
<name>A0A6A5UTK0_9PLEO</name>
<organism evidence="3 4">
    <name type="scientific">Bimuria novae-zelandiae CBS 107.79</name>
    <dbReference type="NCBI Taxonomy" id="1447943"/>
    <lineage>
        <taxon>Eukaryota</taxon>
        <taxon>Fungi</taxon>
        <taxon>Dikarya</taxon>
        <taxon>Ascomycota</taxon>
        <taxon>Pezizomycotina</taxon>
        <taxon>Dothideomycetes</taxon>
        <taxon>Pleosporomycetidae</taxon>
        <taxon>Pleosporales</taxon>
        <taxon>Massarineae</taxon>
        <taxon>Didymosphaeriaceae</taxon>
        <taxon>Bimuria</taxon>
    </lineage>
</organism>
<keyword evidence="2" id="KW-0560">Oxidoreductase</keyword>
<evidence type="ECO:0000313" key="3">
    <source>
        <dbReference type="EMBL" id="KAF1968523.1"/>
    </source>
</evidence>
<dbReference type="GO" id="GO:0016491">
    <property type="term" value="F:oxidoreductase activity"/>
    <property type="evidence" value="ECO:0007669"/>
    <property type="project" value="UniProtKB-KW"/>
</dbReference>
<proteinExistence type="inferred from homology"/>
<sequence length="212" mass="22002">MNLPYPSHTSLWHTSTYPAIQSAAATGKTVVVTGASSGIGRATALAFAKSGAAHLALLSRRAQLLVETKALAEKEQPGIKVTTHALSVTDLGALKKAAGEIGSWDALVLNAGRIMKPTTVKEADAEVWWDVLETNVKGTMFTAQAFLPTANSSPAAGHKPTVIGVSAGIVTLPPVAPPNVGASAYIASKAANLQVLEYMMIFGRQVGTCARR</sequence>
<keyword evidence="4" id="KW-1185">Reference proteome</keyword>
<dbReference type="CDD" id="cd05233">
    <property type="entry name" value="SDR_c"/>
    <property type="match status" value="1"/>
</dbReference>
<dbReference type="OrthoDB" id="1933717at2759"/>
<evidence type="ECO:0000256" key="1">
    <source>
        <dbReference type="ARBA" id="ARBA00006484"/>
    </source>
</evidence>
<comment type="similarity">
    <text evidence="1">Belongs to the short-chain dehydrogenases/reductases (SDR) family.</text>
</comment>
<dbReference type="Gene3D" id="3.40.50.720">
    <property type="entry name" value="NAD(P)-binding Rossmann-like Domain"/>
    <property type="match status" value="1"/>
</dbReference>
<dbReference type="InterPro" id="IPR036291">
    <property type="entry name" value="NAD(P)-bd_dom_sf"/>
</dbReference>
<evidence type="ECO:0000313" key="4">
    <source>
        <dbReference type="Proteomes" id="UP000800036"/>
    </source>
</evidence>
<dbReference type="Proteomes" id="UP000800036">
    <property type="component" value="Unassembled WGS sequence"/>
</dbReference>
<gene>
    <name evidence="3" type="ORF">BU23DRAFT_479945</name>
</gene>
<dbReference type="PANTHER" id="PTHR42901">
    <property type="entry name" value="ALCOHOL DEHYDROGENASE"/>
    <property type="match status" value="1"/>
</dbReference>
<protein>
    <submittedName>
        <fullName evidence="3">NAD(P)-binding protein</fullName>
    </submittedName>
</protein>
<reference evidence="3" key="1">
    <citation type="journal article" date="2020" name="Stud. Mycol.">
        <title>101 Dothideomycetes genomes: a test case for predicting lifestyles and emergence of pathogens.</title>
        <authorList>
            <person name="Haridas S."/>
            <person name="Albert R."/>
            <person name="Binder M."/>
            <person name="Bloem J."/>
            <person name="Labutti K."/>
            <person name="Salamov A."/>
            <person name="Andreopoulos B."/>
            <person name="Baker S."/>
            <person name="Barry K."/>
            <person name="Bills G."/>
            <person name="Bluhm B."/>
            <person name="Cannon C."/>
            <person name="Castanera R."/>
            <person name="Culley D."/>
            <person name="Daum C."/>
            <person name="Ezra D."/>
            <person name="Gonzalez J."/>
            <person name="Henrissat B."/>
            <person name="Kuo A."/>
            <person name="Liang C."/>
            <person name="Lipzen A."/>
            <person name="Lutzoni F."/>
            <person name="Magnuson J."/>
            <person name="Mondo S."/>
            <person name="Nolan M."/>
            <person name="Ohm R."/>
            <person name="Pangilinan J."/>
            <person name="Park H.-J."/>
            <person name="Ramirez L."/>
            <person name="Alfaro M."/>
            <person name="Sun H."/>
            <person name="Tritt A."/>
            <person name="Yoshinaga Y."/>
            <person name="Zwiers L.-H."/>
            <person name="Turgeon B."/>
            <person name="Goodwin S."/>
            <person name="Spatafora J."/>
            <person name="Crous P."/>
            <person name="Grigoriev I."/>
        </authorList>
    </citation>
    <scope>NUCLEOTIDE SEQUENCE</scope>
    <source>
        <strain evidence="3">CBS 107.79</strain>
    </source>
</reference>
<dbReference type="PRINTS" id="PR00081">
    <property type="entry name" value="GDHRDH"/>
</dbReference>
<dbReference type="EMBL" id="ML976719">
    <property type="protein sequence ID" value="KAF1968523.1"/>
    <property type="molecule type" value="Genomic_DNA"/>
</dbReference>